<dbReference type="GO" id="GO:0016740">
    <property type="term" value="F:transferase activity"/>
    <property type="evidence" value="ECO:0007669"/>
    <property type="project" value="UniProtKB-KW"/>
</dbReference>
<dbReference type="RefSeq" id="WP_012243029.1">
    <property type="nucleotide sequence ID" value="NZ_JACAOE010000001.1"/>
</dbReference>
<evidence type="ECO:0000313" key="1">
    <source>
        <dbReference type="EMBL" id="TRX99487.1"/>
    </source>
</evidence>
<comment type="caution">
    <text evidence="1">The sequence shown here is derived from an EMBL/GenBank/DDBJ whole genome shotgun (WGS) entry which is preliminary data.</text>
</comment>
<dbReference type="AlphaFoldDB" id="A0A553IH17"/>
<dbReference type="GeneID" id="41339231"/>
<evidence type="ECO:0000313" key="2">
    <source>
        <dbReference type="Proteomes" id="UP000315938"/>
    </source>
</evidence>
<dbReference type="EMBL" id="VKID01000001">
    <property type="protein sequence ID" value="TRX99487.1"/>
    <property type="molecule type" value="Genomic_DNA"/>
</dbReference>
<keyword evidence="1" id="KW-0808">Transferase</keyword>
<sequence>MQNELIYHLLDLSFKKETYKFDSQDELELTKIIFENGLVGLLFETIDKSSFKTPKYHQMLLQAFGAFVSKDIQQQAIIKDLKSLFNTHKIKHVFLKGSHLKELYPESYMRGMGDIDVVVPLDMFDVAKKVLIKHNYKFKSATSHHHVYETADGNFIELHQSITSSNEYENEALLKNVWDHVYQVDGYTYKLEPAFEYVYLLTHLIRHIRTSGVGIRSLLDMKVYFEYYESIMDLNKLNEYLITYNLKDFNDKVIRLNQIFTNQIKPQEQDYHVIDYIMNSGIHGSGTKHDMYLTKRTHEQTRLKKSKLGFFFSEVFPSRDRIKETYTYLKKHPWLLPWAWFVRILKQVFKVKNTKKRLKSISNDTEVDGVKGVYDYLGI</sequence>
<dbReference type="InterPro" id="IPR039498">
    <property type="entry name" value="NTP_transf_5"/>
</dbReference>
<proteinExistence type="predicted"/>
<name>A0A553IH17_ACHLA</name>
<organism evidence="1 2">
    <name type="scientific">Acholeplasma laidlawii</name>
    <dbReference type="NCBI Taxonomy" id="2148"/>
    <lineage>
        <taxon>Bacteria</taxon>
        <taxon>Bacillati</taxon>
        <taxon>Mycoplasmatota</taxon>
        <taxon>Mollicutes</taxon>
        <taxon>Acholeplasmatales</taxon>
        <taxon>Acholeplasmataceae</taxon>
        <taxon>Acholeplasma</taxon>
    </lineage>
</organism>
<accession>A0A553IH17</accession>
<protein>
    <submittedName>
        <fullName evidence="1">Nucleotidyltransferase family protein</fullName>
    </submittedName>
</protein>
<gene>
    <name evidence="1" type="ORF">FNV44_00160</name>
</gene>
<reference evidence="1 2" key="1">
    <citation type="submission" date="2019-07" db="EMBL/GenBank/DDBJ databases">
        <title>Genome sequence of Acholeplasma laidlawii strain with increased resistance to erythromycin.</title>
        <authorList>
            <person name="Medvedeva E.S."/>
            <person name="Baranova N.B."/>
            <person name="Siniagina M.N."/>
            <person name="Mouzykantov A."/>
            <person name="Chernova O.A."/>
            <person name="Chernov V.M."/>
        </authorList>
    </citation>
    <scope>NUCLEOTIDE SEQUENCE [LARGE SCALE GENOMIC DNA]</scope>
    <source>
        <strain evidence="1 2">PG8REry</strain>
    </source>
</reference>
<dbReference type="Pfam" id="PF14907">
    <property type="entry name" value="NTP_transf_5"/>
    <property type="match status" value="1"/>
</dbReference>
<dbReference type="Proteomes" id="UP000315938">
    <property type="component" value="Unassembled WGS sequence"/>
</dbReference>